<dbReference type="InterPro" id="IPR039261">
    <property type="entry name" value="FNR_nucleotide-bd"/>
</dbReference>
<dbReference type="InterPro" id="IPR008333">
    <property type="entry name" value="Cbr1-like_FAD-bd_dom"/>
</dbReference>
<dbReference type="Proteomes" id="UP000620596">
    <property type="component" value="Unassembled WGS sequence"/>
</dbReference>
<dbReference type="InterPro" id="IPR050415">
    <property type="entry name" value="MRET"/>
</dbReference>
<accession>A0A916WJ61</accession>
<dbReference type="PRINTS" id="PR00409">
    <property type="entry name" value="PHDIOXRDTASE"/>
</dbReference>
<dbReference type="Pfam" id="PF00970">
    <property type="entry name" value="FAD_binding_6"/>
    <property type="match status" value="1"/>
</dbReference>
<dbReference type="SUPFAM" id="SSF54292">
    <property type="entry name" value="2Fe-2S ferredoxin-like"/>
    <property type="match status" value="1"/>
</dbReference>
<comment type="caution">
    <text evidence="3">The sequence shown here is derived from an EMBL/GenBank/DDBJ whole genome shotgun (WGS) entry which is preliminary data.</text>
</comment>
<dbReference type="PANTHER" id="PTHR47354">
    <property type="entry name" value="NADH OXIDOREDUCTASE HCR"/>
    <property type="match status" value="1"/>
</dbReference>
<dbReference type="InterPro" id="IPR001041">
    <property type="entry name" value="2Fe-2S_ferredoxin-type"/>
</dbReference>
<dbReference type="PROSITE" id="PS51085">
    <property type="entry name" value="2FE2S_FER_2"/>
    <property type="match status" value="1"/>
</dbReference>
<proteinExistence type="predicted"/>
<protein>
    <submittedName>
        <fullName evidence="3">Diguanylate cyclase</fullName>
    </submittedName>
</protein>
<feature type="domain" description="FAD-binding FR-type" evidence="2">
    <location>
        <begin position="5"/>
        <end position="110"/>
    </location>
</feature>
<keyword evidence="4" id="KW-1185">Reference proteome</keyword>
<organism evidence="3 4">
    <name type="scientific">Polaromonas eurypsychrophila</name>
    <dbReference type="NCBI Taxonomy" id="1614635"/>
    <lineage>
        <taxon>Bacteria</taxon>
        <taxon>Pseudomonadati</taxon>
        <taxon>Pseudomonadota</taxon>
        <taxon>Betaproteobacteria</taxon>
        <taxon>Burkholderiales</taxon>
        <taxon>Comamonadaceae</taxon>
        <taxon>Polaromonas</taxon>
    </lineage>
</organism>
<dbReference type="InterPro" id="IPR017938">
    <property type="entry name" value="Riboflavin_synthase-like_b-brl"/>
</dbReference>
<feature type="domain" description="2Fe-2S ferredoxin-type" evidence="1">
    <location>
        <begin position="240"/>
        <end position="330"/>
    </location>
</feature>
<dbReference type="PANTHER" id="PTHR47354:SF2">
    <property type="entry name" value="BLR2392 PROTEIN"/>
    <property type="match status" value="1"/>
</dbReference>
<dbReference type="AlphaFoldDB" id="A0A916WJ61"/>
<dbReference type="SUPFAM" id="SSF52343">
    <property type="entry name" value="Ferredoxin reductase-like, C-terminal NADP-linked domain"/>
    <property type="match status" value="1"/>
</dbReference>
<dbReference type="CDD" id="cd00207">
    <property type="entry name" value="fer2"/>
    <property type="match status" value="1"/>
</dbReference>
<evidence type="ECO:0000259" key="1">
    <source>
        <dbReference type="PROSITE" id="PS51085"/>
    </source>
</evidence>
<dbReference type="InterPro" id="IPR017927">
    <property type="entry name" value="FAD-bd_FR_type"/>
</dbReference>
<evidence type="ECO:0000259" key="2">
    <source>
        <dbReference type="PROSITE" id="PS51384"/>
    </source>
</evidence>
<sequence>MKSNTTLYPATVVALRDLTPTVREFEIQPSAGSAATWQAGAHLQMEVMVNGRAQIRSYSLVGLPSAGHGQRYSIAVKRMDDGRGGSQAMWRLAVGDTLAVSQPQNHFPLDLSAQHYLLVAGGIGITPLVMMAQQLQAHALKTGATLRMLYGVRTQDELALLPLLRETLGDALQTFVGERNETMDLAAEIAALPAGAQLYTCGPVPLLEAIKKTWTAAGRALADLRFETFGSSGRFPAQAFRVCVPRHQIDIMVPADTTLLDALEQAGVEAIADCRRGECGLCTMDVLALEGEADHRDVFLSEHEKQESRRICPCVSRVVGSLTLDSAYRPEPQG</sequence>
<gene>
    <name evidence="3" type="primary">pobB</name>
    <name evidence="3" type="ORF">GCM10011496_28920</name>
</gene>
<name>A0A916WJ61_9BURK</name>
<dbReference type="PROSITE" id="PS51384">
    <property type="entry name" value="FAD_FR"/>
    <property type="match status" value="1"/>
</dbReference>
<dbReference type="InterPro" id="IPR012675">
    <property type="entry name" value="Beta-grasp_dom_sf"/>
</dbReference>
<reference evidence="3" key="2">
    <citation type="submission" date="2020-09" db="EMBL/GenBank/DDBJ databases">
        <authorList>
            <person name="Sun Q."/>
            <person name="Zhou Y."/>
        </authorList>
    </citation>
    <scope>NUCLEOTIDE SEQUENCE</scope>
    <source>
        <strain evidence="3">CGMCC 1.15322</strain>
    </source>
</reference>
<dbReference type="GO" id="GO:0051537">
    <property type="term" value="F:2 iron, 2 sulfur cluster binding"/>
    <property type="evidence" value="ECO:0007669"/>
    <property type="project" value="InterPro"/>
</dbReference>
<evidence type="ECO:0000313" key="3">
    <source>
        <dbReference type="EMBL" id="GGB06227.1"/>
    </source>
</evidence>
<dbReference type="PROSITE" id="PS00197">
    <property type="entry name" value="2FE2S_FER_1"/>
    <property type="match status" value="1"/>
</dbReference>
<dbReference type="EMBL" id="BMIG01000011">
    <property type="protein sequence ID" value="GGB06227.1"/>
    <property type="molecule type" value="Genomic_DNA"/>
</dbReference>
<dbReference type="GO" id="GO:0016491">
    <property type="term" value="F:oxidoreductase activity"/>
    <property type="evidence" value="ECO:0007669"/>
    <property type="project" value="InterPro"/>
</dbReference>
<dbReference type="Pfam" id="PF00111">
    <property type="entry name" value="Fer2"/>
    <property type="match status" value="1"/>
</dbReference>
<dbReference type="RefSeq" id="WP_188709222.1">
    <property type="nucleotide sequence ID" value="NZ_BMIG01000011.1"/>
</dbReference>
<dbReference type="Gene3D" id="3.40.50.80">
    <property type="entry name" value="Nucleotide-binding domain of ferredoxin-NADP reductase (FNR) module"/>
    <property type="match status" value="1"/>
</dbReference>
<evidence type="ECO:0000313" key="4">
    <source>
        <dbReference type="Proteomes" id="UP000620596"/>
    </source>
</evidence>
<dbReference type="InterPro" id="IPR001433">
    <property type="entry name" value="OxRdtase_FAD/NAD-bd"/>
</dbReference>
<dbReference type="Pfam" id="PF00175">
    <property type="entry name" value="NAD_binding_1"/>
    <property type="match status" value="1"/>
</dbReference>
<dbReference type="InterPro" id="IPR036010">
    <property type="entry name" value="2Fe-2S_ferredoxin-like_sf"/>
</dbReference>
<dbReference type="Gene3D" id="3.10.20.30">
    <property type="match status" value="1"/>
</dbReference>
<dbReference type="Gene3D" id="2.40.30.10">
    <property type="entry name" value="Translation factors"/>
    <property type="match status" value="1"/>
</dbReference>
<reference evidence="3" key="1">
    <citation type="journal article" date="2014" name="Int. J. Syst. Evol. Microbiol.">
        <title>Complete genome sequence of Corynebacterium casei LMG S-19264T (=DSM 44701T), isolated from a smear-ripened cheese.</title>
        <authorList>
            <consortium name="US DOE Joint Genome Institute (JGI-PGF)"/>
            <person name="Walter F."/>
            <person name="Albersmeier A."/>
            <person name="Kalinowski J."/>
            <person name="Ruckert C."/>
        </authorList>
    </citation>
    <scope>NUCLEOTIDE SEQUENCE</scope>
    <source>
        <strain evidence="3">CGMCC 1.15322</strain>
    </source>
</reference>
<dbReference type="InterPro" id="IPR006058">
    <property type="entry name" value="2Fe2S_fd_BS"/>
</dbReference>
<dbReference type="SUPFAM" id="SSF63380">
    <property type="entry name" value="Riboflavin synthase domain-like"/>
    <property type="match status" value="1"/>
</dbReference>
<dbReference type="CDD" id="cd06185">
    <property type="entry name" value="PDR_like"/>
    <property type="match status" value="1"/>
</dbReference>